<protein>
    <submittedName>
        <fullName evidence="1">Uncharacterized protein</fullName>
    </submittedName>
</protein>
<accession>A0A2M4BVH5</accession>
<proteinExistence type="predicted"/>
<sequence length="294" mass="32548">MLRREHSLPSLSATSLASPSPAQCLRANVPSPRIDLRLVLLAQDLGDRAQLHVGRSLVDRTDLAVTVELLLREVFGETDATHPVDALDGRPLGHLRCVILGHGGLLQERYTGLLQSGSIVHQQPGGLDLRRHRGNLVLHTLERVQIRTELFALQQVRDGGIEAALRQPDHLCSDTDAALVQETGRVLIALAELAQNVLLRNAHIIHMERAGTGSADTELALALAHGEALVLALHDERRDATVTGRRIRIGHNQEHTGQVRVGDPHLCPVQHVMVTVLFRRRLQRERIRSGRRFR</sequence>
<reference evidence="1" key="1">
    <citation type="submission" date="2018-01" db="EMBL/GenBank/DDBJ databases">
        <title>An insight into the sialome of Amazonian anophelines.</title>
        <authorList>
            <person name="Ribeiro J.M."/>
            <person name="Scarpassa V."/>
            <person name="Calvo E."/>
        </authorList>
    </citation>
    <scope>NUCLEOTIDE SEQUENCE</scope>
    <source>
        <tissue evidence="1">Salivary glands</tissue>
    </source>
</reference>
<evidence type="ECO:0000313" key="1">
    <source>
        <dbReference type="EMBL" id="MBW57086.1"/>
    </source>
</evidence>
<dbReference type="AlphaFoldDB" id="A0A2M4BVH5"/>
<organism evidence="1">
    <name type="scientific">Anopheles marajoara</name>
    <dbReference type="NCBI Taxonomy" id="58244"/>
    <lineage>
        <taxon>Eukaryota</taxon>
        <taxon>Metazoa</taxon>
        <taxon>Ecdysozoa</taxon>
        <taxon>Arthropoda</taxon>
        <taxon>Hexapoda</taxon>
        <taxon>Insecta</taxon>
        <taxon>Pterygota</taxon>
        <taxon>Neoptera</taxon>
        <taxon>Endopterygota</taxon>
        <taxon>Diptera</taxon>
        <taxon>Nematocera</taxon>
        <taxon>Culicoidea</taxon>
        <taxon>Culicidae</taxon>
        <taxon>Anophelinae</taxon>
        <taxon>Anopheles</taxon>
    </lineage>
</organism>
<dbReference type="AntiFam" id="ANF00250">
    <property type="entry name" value="Shadow ORF (opposite ACADL)"/>
</dbReference>
<name>A0A2M4BVH5_9DIPT</name>
<dbReference type="EMBL" id="GGFJ01007945">
    <property type="protein sequence ID" value="MBW57086.1"/>
    <property type="molecule type" value="Transcribed_RNA"/>
</dbReference>